<dbReference type="GO" id="GO:0016787">
    <property type="term" value="F:hydrolase activity"/>
    <property type="evidence" value="ECO:0007669"/>
    <property type="project" value="UniProtKB-KW"/>
</dbReference>
<keyword evidence="2 8" id="KW-0378">Hydrolase</keyword>
<dbReference type="InterPro" id="IPR005580">
    <property type="entry name" value="DbpA/CsdA_RNA-bd_dom"/>
</dbReference>
<evidence type="ECO:0000256" key="3">
    <source>
        <dbReference type="ARBA" id="ARBA00022806"/>
    </source>
</evidence>
<dbReference type="Proteomes" id="UP001302349">
    <property type="component" value="Chromosome"/>
</dbReference>
<dbReference type="InterPro" id="IPR050079">
    <property type="entry name" value="DEAD_box_RNA_helicase"/>
</dbReference>
<sequence length="435" mass="48031">MIDQYLSNLGISKLNEMQEATIKAAGKEKELILLSPTGSGKTLAFLLSLLPRLVKDQQGMQALIIAPSRELAIQIEQVARGMGSGFRVNSFYGGHSLRTELNNLSNPPAIAIGTPGRLLDLITKEAFETKSIKHLILDEFDKSLEMGFGGEMSSILEHLTNLRTRFLTSATQAVKIPSFLKMAAPYTLDFTTRYENKESKLDQKMVVAEGNDKLDALFKLLCLLGSKKSLIFCNHREAVDRIGELLSVKGVEHRTYHGKLEQDAREKVLAQFRNGSVNVLLATDLAARGLDIAEIENVIHYQLPQTQEAFIHRNGRTARMNASGSSYLLLLQSEKPPKYLVKKPQLVNLPETLLTPPAPAWSTLEFSAGKKDKINKVDIVGLLFKKGLLEKGDIGLIDVTDKAAYAAVNREKAVKTAIKVSGEKIKKVKVRVTVL</sequence>
<dbReference type="EMBL" id="CP136051">
    <property type="protein sequence ID" value="WOK09415.1"/>
    <property type="molecule type" value="Genomic_DNA"/>
</dbReference>
<dbReference type="Pfam" id="PF03880">
    <property type="entry name" value="DbpA"/>
    <property type="match status" value="1"/>
</dbReference>
<keyword evidence="4" id="KW-0067">ATP-binding</keyword>
<keyword evidence="9" id="KW-1185">Reference proteome</keyword>
<name>A0ABZ0IZQ2_9BACT</name>
<dbReference type="EC" id="3.6.4.-" evidence="8"/>
<evidence type="ECO:0000313" key="8">
    <source>
        <dbReference type="EMBL" id="WOK09415.1"/>
    </source>
</evidence>
<keyword evidence="3 8" id="KW-0347">Helicase</keyword>
<keyword evidence="1" id="KW-0547">Nucleotide-binding</keyword>
<evidence type="ECO:0000259" key="6">
    <source>
        <dbReference type="PROSITE" id="PS51192"/>
    </source>
</evidence>
<protein>
    <submittedName>
        <fullName evidence="8">DEAD/DEAH box helicase</fullName>
        <ecNumber evidence="8">3.6.4.-</ecNumber>
    </submittedName>
</protein>
<dbReference type="PANTHER" id="PTHR47959">
    <property type="entry name" value="ATP-DEPENDENT RNA HELICASE RHLE-RELATED"/>
    <property type="match status" value="1"/>
</dbReference>
<comment type="similarity">
    <text evidence="5">Belongs to the DEAD box helicase family.</text>
</comment>
<organism evidence="8 9">
    <name type="scientific">Imperialibacter roseus</name>
    <dbReference type="NCBI Taxonomy" id="1324217"/>
    <lineage>
        <taxon>Bacteria</taxon>
        <taxon>Pseudomonadati</taxon>
        <taxon>Bacteroidota</taxon>
        <taxon>Cytophagia</taxon>
        <taxon>Cytophagales</taxon>
        <taxon>Flammeovirgaceae</taxon>
        <taxon>Imperialibacter</taxon>
    </lineage>
</organism>
<dbReference type="InterPro" id="IPR014001">
    <property type="entry name" value="Helicase_ATP-bd"/>
</dbReference>
<dbReference type="InterPro" id="IPR044742">
    <property type="entry name" value="DEAD/DEAH_RhlB"/>
</dbReference>
<feature type="domain" description="Helicase ATP-binding" evidence="6">
    <location>
        <begin position="22"/>
        <end position="190"/>
    </location>
</feature>
<dbReference type="SMART" id="SM00490">
    <property type="entry name" value="HELICc"/>
    <property type="match status" value="1"/>
</dbReference>
<dbReference type="Pfam" id="PF00270">
    <property type="entry name" value="DEAD"/>
    <property type="match status" value="1"/>
</dbReference>
<evidence type="ECO:0000313" key="9">
    <source>
        <dbReference type="Proteomes" id="UP001302349"/>
    </source>
</evidence>
<evidence type="ECO:0000256" key="2">
    <source>
        <dbReference type="ARBA" id="ARBA00022801"/>
    </source>
</evidence>
<evidence type="ECO:0000259" key="7">
    <source>
        <dbReference type="PROSITE" id="PS51194"/>
    </source>
</evidence>
<dbReference type="InterPro" id="IPR027417">
    <property type="entry name" value="P-loop_NTPase"/>
</dbReference>
<dbReference type="SMART" id="SM00487">
    <property type="entry name" value="DEXDc"/>
    <property type="match status" value="1"/>
</dbReference>
<dbReference type="InterPro" id="IPR001650">
    <property type="entry name" value="Helicase_C-like"/>
</dbReference>
<accession>A0ABZ0IZQ2</accession>
<feature type="domain" description="Helicase C-terminal" evidence="7">
    <location>
        <begin position="213"/>
        <end position="363"/>
    </location>
</feature>
<dbReference type="CDD" id="cd00268">
    <property type="entry name" value="DEADc"/>
    <property type="match status" value="1"/>
</dbReference>
<dbReference type="Gene3D" id="3.30.70.330">
    <property type="match status" value="1"/>
</dbReference>
<gene>
    <name evidence="8" type="ORF">RT717_12270</name>
</gene>
<dbReference type="Pfam" id="PF00271">
    <property type="entry name" value="Helicase_C"/>
    <property type="match status" value="1"/>
</dbReference>
<reference evidence="8 9" key="1">
    <citation type="journal article" date="2023" name="Microbiol. Resour. Announc.">
        <title>Complete Genome Sequence of Imperialibacter roseus strain P4T.</title>
        <authorList>
            <person name="Tizabi D.R."/>
            <person name="Bachvaroff T."/>
            <person name="Hill R.T."/>
        </authorList>
    </citation>
    <scope>NUCLEOTIDE SEQUENCE [LARGE SCALE GENOMIC DNA]</scope>
    <source>
        <strain evidence="8 9">P4T</strain>
    </source>
</reference>
<dbReference type="PROSITE" id="PS51192">
    <property type="entry name" value="HELICASE_ATP_BIND_1"/>
    <property type="match status" value="1"/>
</dbReference>
<dbReference type="InterPro" id="IPR011545">
    <property type="entry name" value="DEAD/DEAH_box_helicase_dom"/>
</dbReference>
<dbReference type="Gene3D" id="3.40.50.300">
    <property type="entry name" value="P-loop containing nucleotide triphosphate hydrolases"/>
    <property type="match status" value="2"/>
</dbReference>
<proteinExistence type="inferred from homology"/>
<dbReference type="GO" id="GO:0004386">
    <property type="term" value="F:helicase activity"/>
    <property type="evidence" value="ECO:0007669"/>
    <property type="project" value="UniProtKB-KW"/>
</dbReference>
<dbReference type="CDD" id="cd18787">
    <property type="entry name" value="SF2_C_DEAD"/>
    <property type="match status" value="1"/>
</dbReference>
<dbReference type="PROSITE" id="PS51194">
    <property type="entry name" value="HELICASE_CTER"/>
    <property type="match status" value="1"/>
</dbReference>
<evidence type="ECO:0000256" key="1">
    <source>
        <dbReference type="ARBA" id="ARBA00022741"/>
    </source>
</evidence>
<dbReference type="InterPro" id="IPR012677">
    <property type="entry name" value="Nucleotide-bd_a/b_plait_sf"/>
</dbReference>
<dbReference type="RefSeq" id="WP_317492034.1">
    <property type="nucleotide sequence ID" value="NZ_CP136051.1"/>
</dbReference>
<evidence type="ECO:0000256" key="4">
    <source>
        <dbReference type="ARBA" id="ARBA00022840"/>
    </source>
</evidence>
<dbReference type="PANTHER" id="PTHR47959:SF1">
    <property type="entry name" value="ATP-DEPENDENT RNA HELICASE DBPA"/>
    <property type="match status" value="1"/>
</dbReference>
<evidence type="ECO:0000256" key="5">
    <source>
        <dbReference type="ARBA" id="ARBA00038437"/>
    </source>
</evidence>
<dbReference type="SUPFAM" id="SSF52540">
    <property type="entry name" value="P-loop containing nucleoside triphosphate hydrolases"/>
    <property type="match status" value="1"/>
</dbReference>